<organism evidence="1 2">
    <name type="scientific">Enterobacter hormaechei</name>
    <dbReference type="NCBI Taxonomy" id="158836"/>
    <lineage>
        <taxon>Bacteria</taxon>
        <taxon>Pseudomonadati</taxon>
        <taxon>Pseudomonadota</taxon>
        <taxon>Gammaproteobacteria</taxon>
        <taxon>Enterobacterales</taxon>
        <taxon>Enterobacteriaceae</taxon>
        <taxon>Enterobacter</taxon>
        <taxon>Enterobacter cloacae complex</taxon>
    </lineage>
</organism>
<protein>
    <submittedName>
        <fullName evidence="1">Uncharacterized protein</fullName>
    </submittedName>
</protein>
<accession>A0A6L3Y861</accession>
<dbReference type="RefSeq" id="WP_038416657.1">
    <property type="nucleotide sequence ID" value="NZ_CABGMU010000037.1"/>
</dbReference>
<reference evidence="1 2" key="1">
    <citation type="submission" date="2019-09" db="EMBL/GenBank/DDBJ databases">
        <title>Reversal of blaTEM antimicrobial resistance by CRISPR-Cas9 in clinical E. coli and other Enterobacteriaceae strains.</title>
        <authorList>
            <person name="Tagliaferri T."/>
            <person name="Guimaraes N."/>
            <person name="Pereira M."/>
            <person name="Felicori L."/>
            <person name="Horz H.-P."/>
            <person name="Santos S."/>
            <person name="Mendes T."/>
        </authorList>
    </citation>
    <scope>NUCLEOTIDE SEQUENCE [LARGE SCALE GENOMIC DNA]</scope>
    <source>
        <strain evidence="1 2">E2_blaTEM_MG</strain>
    </source>
</reference>
<evidence type="ECO:0000313" key="1">
    <source>
        <dbReference type="EMBL" id="KAB2528530.1"/>
    </source>
</evidence>
<dbReference type="AlphaFoldDB" id="A0A6L3Y861"/>
<comment type="caution">
    <text evidence="1">The sequence shown here is derived from an EMBL/GenBank/DDBJ whole genome shotgun (WGS) entry which is preliminary data.</text>
</comment>
<dbReference type="EMBL" id="WBSZ01000093">
    <property type="protein sequence ID" value="KAB2528530.1"/>
    <property type="molecule type" value="Genomic_DNA"/>
</dbReference>
<sequence length="64" mass="7105">MQLILKSAKGVHIDIQGDSASDLLKVSQLCALLDISYTGVRQRIFRGDTIEQAIHYFLDKQGGE</sequence>
<evidence type="ECO:0000313" key="2">
    <source>
        <dbReference type="Proteomes" id="UP000476281"/>
    </source>
</evidence>
<gene>
    <name evidence="1" type="ORF">F9C29_05445</name>
</gene>
<proteinExistence type="predicted"/>
<dbReference type="Proteomes" id="UP000476281">
    <property type="component" value="Unassembled WGS sequence"/>
</dbReference>
<name>A0A6L3Y861_9ENTR</name>